<gene>
    <name evidence="2" type="ORF">AVDCRST_MAG59-2955</name>
</gene>
<evidence type="ECO:0000313" key="2">
    <source>
        <dbReference type="EMBL" id="CAA9565296.1"/>
    </source>
</evidence>
<proteinExistence type="predicted"/>
<reference evidence="2" key="1">
    <citation type="submission" date="2020-02" db="EMBL/GenBank/DDBJ databases">
        <authorList>
            <person name="Meier V. D."/>
        </authorList>
    </citation>
    <scope>NUCLEOTIDE SEQUENCE</scope>
    <source>
        <strain evidence="2">AVDCRST_MAG59</strain>
    </source>
</reference>
<organism evidence="2">
    <name type="scientific">uncultured Thermomicrobiales bacterium</name>
    <dbReference type="NCBI Taxonomy" id="1645740"/>
    <lineage>
        <taxon>Bacteria</taxon>
        <taxon>Pseudomonadati</taxon>
        <taxon>Thermomicrobiota</taxon>
        <taxon>Thermomicrobia</taxon>
        <taxon>Thermomicrobiales</taxon>
        <taxon>environmental samples</taxon>
    </lineage>
</organism>
<protein>
    <submittedName>
        <fullName evidence="2">Uncharacterized protein</fullName>
    </submittedName>
</protein>
<name>A0A6J4V1E2_9BACT</name>
<dbReference type="AlphaFoldDB" id="A0A6J4V1E2"/>
<dbReference type="EMBL" id="CADCWF010000197">
    <property type="protein sequence ID" value="CAA9565296.1"/>
    <property type="molecule type" value="Genomic_DNA"/>
</dbReference>
<feature type="region of interest" description="Disordered" evidence="1">
    <location>
        <begin position="78"/>
        <end position="98"/>
    </location>
</feature>
<evidence type="ECO:0000256" key="1">
    <source>
        <dbReference type="SAM" id="MobiDB-lite"/>
    </source>
</evidence>
<sequence>MAVREVCGNDDKAFQGGGPEAVVEVGGFPGIGEREITIPLGQIRTQDDRLTTSVTRGSIGAARPYERGRYQDWDRTRTFGGTARQVPSWARQGRPRPS</sequence>
<dbReference type="Gene3D" id="2.30.30.240">
    <property type="entry name" value="PRC-barrel domain"/>
    <property type="match status" value="1"/>
</dbReference>
<accession>A0A6J4V1E2</accession>